<dbReference type="InterPro" id="IPR005467">
    <property type="entry name" value="His_kinase_dom"/>
</dbReference>
<dbReference type="EMBL" id="JAAEEH010000005">
    <property type="protein sequence ID" value="NDL66760.1"/>
    <property type="molecule type" value="Genomic_DNA"/>
</dbReference>
<keyword evidence="5" id="KW-1003">Cell membrane</keyword>
<evidence type="ECO:0000256" key="5">
    <source>
        <dbReference type="ARBA" id="ARBA00022475"/>
    </source>
</evidence>
<sequence length="484" mass="55212">MFKSFSTRFFVLYTIATFALFLLLFWVFIQSVSNYFIESKQNSMIKEAQAINQQYMATHYNKESTFLSFKYQINTISFHVQSRIFVLTRDRRIYVDSDKSNTSMEGYYLDNSIVDAAFAKTSTVETGHFENLFVEPVLTVAVPMVVGEHVMGVTILNSPYPNLRQDQNYIYTLTFFSFLLILGIAMFSTFLFSRKVRTTFAAFNGNARAIAGGNFSSRINVPMDNGGEIWELAQNMNYMAGELEKLEDMRKDFIANISHDFRSPLTSIRGFAQAIMDGTVPVEKQDKYLSIILDETDRLTKLTNEILLLTKMENQVDRPVPTAFDIHGVIRKVIMKYERNIINKEIDITLLIDQKELLVFADLNQIQRAITNLVDNALKFCSDHDKLVLETTVVKDKVEISIKDTGPGIQPEELKYIWQRFHKADRSRGKDKKGVGLGLSIVREIIKAHNETIKVESQVGIGTTFTFTLPLATGDLGKRTTPLN</sequence>
<keyword evidence="7" id="KW-0808">Transferase</keyword>
<keyword evidence="10 18" id="KW-0418">Kinase</keyword>
<dbReference type="GO" id="GO:0005886">
    <property type="term" value="C:plasma membrane"/>
    <property type="evidence" value="ECO:0007669"/>
    <property type="project" value="UniProtKB-SubCell"/>
</dbReference>
<keyword evidence="14 15" id="KW-0472">Membrane</keyword>
<dbReference type="InterPro" id="IPR004358">
    <property type="entry name" value="Sig_transdc_His_kin-like_C"/>
</dbReference>
<keyword evidence="6" id="KW-0597">Phosphoprotein</keyword>
<dbReference type="InterPro" id="IPR003660">
    <property type="entry name" value="HAMP_dom"/>
</dbReference>
<dbReference type="GO" id="GO:0005524">
    <property type="term" value="F:ATP binding"/>
    <property type="evidence" value="ECO:0007669"/>
    <property type="project" value="UniProtKB-KW"/>
</dbReference>
<keyword evidence="9" id="KW-0547">Nucleotide-binding</keyword>
<evidence type="ECO:0000256" key="10">
    <source>
        <dbReference type="ARBA" id="ARBA00022777"/>
    </source>
</evidence>
<comment type="subcellular location">
    <subcellularLocation>
        <location evidence="3">Cell membrane</location>
        <topology evidence="3">Multi-pass membrane protein</topology>
    </subcellularLocation>
    <subcellularLocation>
        <location evidence="2">Membrane raft</location>
        <topology evidence="2">Multi-pass membrane protein</topology>
    </subcellularLocation>
</comment>
<evidence type="ECO:0000256" key="6">
    <source>
        <dbReference type="ARBA" id="ARBA00022553"/>
    </source>
</evidence>
<evidence type="ECO:0000256" key="15">
    <source>
        <dbReference type="SAM" id="Phobius"/>
    </source>
</evidence>
<dbReference type="CDD" id="cd00082">
    <property type="entry name" value="HisKA"/>
    <property type="match status" value="1"/>
</dbReference>
<keyword evidence="12 15" id="KW-1133">Transmembrane helix</keyword>
<dbReference type="AlphaFoldDB" id="A0A7X5HUG2"/>
<feature type="transmembrane region" description="Helical" evidence="15">
    <location>
        <begin position="169"/>
        <end position="192"/>
    </location>
</feature>
<feature type="domain" description="HAMP" evidence="17">
    <location>
        <begin position="207"/>
        <end position="248"/>
    </location>
</feature>
<dbReference type="Pfam" id="PF00512">
    <property type="entry name" value="HisKA"/>
    <property type="match status" value="1"/>
</dbReference>
<evidence type="ECO:0000256" key="7">
    <source>
        <dbReference type="ARBA" id="ARBA00022679"/>
    </source>
</evidence>
<comment type="catalytic activity">
    <reaction evidence="1">
        <text>ATP + protein L-histidine = ADP + protein N-phospho-L-histidine.</text>
        <dbReference type="EC" id="2.7.13.3"/>
    </reaction>
</comment>
<evidence type="ECO:0000256" key="11">
    <source>
        <dbReference type="ARBA" id="ARBA00022840"/>
    </source>
</evidence>
<dbReference type="FunFam" id="1.10.287.130:FF:000001">
    <property type="entry name" value="Two-component sensor histidine kinase"/>
    <property type="match status" value="1"/>
</dbReference>
<dbReference type="PANTHER" id="PTHR45528:SF1">
    <property type="entry name" value="SENSOR HISTIDINE KINASE CPXA"/>
    <property type="match status" value="1"/>
</dbReference>
<dbReference type="Proteomes" id="UP000461585">
    <property type="component" value="Unassembled WGS sequence"/>
</dbReference>
<feature type="domain" description="Histidine kinase" evidence="16">
    <location>
        <begin position="256"/>
        <end position="473"/>
    </location>
</feature>
<keyword evidence="13" id="KW-0902">Two-component regulatory system</keyword>
<dbReference type="EC" id="2.7.13.3" evidence="4"/>
<gene>
    <name evidence="18" type="ORF">GXN74_03245</name>
</gene>
<reference evidence="18 19" key="1">
    <citation type="submission" date="2020-01" db="EMBL/GenBank/DDBJ databases">
        <title>Anaeroalcalibacter tamaniensis gen. nov., sp. nov., moderately halophilic strictly anaerobic fermenter bacterium from mud volcano of Taman peninsula.</title>
        <authorList>
            <person name="Frolova A."/>
            <person name="Merkel A.Y."/>
            <person name="Slobodkin A.I."/>
        </authorList>
    </citation>
    <scope>NUCLEOTIDE SEQUENCE [LARGE SCALE GENOMIC DNA]</scope>
    <source>
        <strain evidence="18 19">F-3ap</strain>
    </source>
</reference>
<evidence type="ECO:0000256" key="4">
    <source>
        <dbReference type="ARBA" id="ARBA00012438"/>
    </source>
</evidence>
<evidence type="ECO:0000256" key="1">
    <source>
        <dbReference type="ARBA" id="ARBA00000085"/>
    </source>
</evidence>
<evidence type="ECO:0000256" key="2">
    <source>
        <dbReference type="ARBA" id="ARBA00004314"/>
    </source>
</evidence>
<evidence type="ECO:0000256" key="13">
    <source>
        <dbReference type="ARBA" id="ARBA00023012"/>
    </source>
</evidence>
<dbReference type="PROSITE" id="PS50109">
    <property type="entry name" value="HIS_KIN"/>
    <property type="match status" value="1"/>
</dbReference>
<evidence type="ECO:0000256" key="8">
    <source>
        <dbReference type="ARBA" id="ARBA00022692"/>
    </source>
</evidence>
<dbReference type="GO" id="GO:0045121">
    <property type="term" value="C:membrane raft"/>
    <property type="evidence" value="ECO:0007669"/>
    <property type="project" value="UniProtKB-SubCell"/>
</dbReference>
<dbReference type="SUPFAM" id="SSF47384">
    <property type="entry name" value="Homodimeric domain of signal transducing histidine kinase"/>
    <property type="match status" value="1"/>
</dbReference>
<dbReference type="CDD" id="cd00075">
    <property type="entry name" value="HATPase"/>
    <property type="match status" value="1"/>
</dbReference>
<evidence type="ECO:0000256" key="14">
    <source>
        <dbReference type="ARBA" id="ARBA00023136"/>
    </source>
</evidence>
<dbReference type="FunFam" id="3.30.565.10:FF:000023">
    <property type="entry name" value="PAS domain-containing sensor histidine kinase"/>
    <property type="match status" value="1"/>
</dbReference>
<dbReference type="InterPro" id="IPR036097">
    <property type="entry name" value="HisK_dim/P_sf"/>
</dbReference>
<dbReference type="RefSeq" id="WP_162369485.1">
    <property type="nucleotide sequence ID" value="NZ_JAAEEH010000005.1"/>
</dbReference>
<evidence type="ECO:0000259" key="16">
    <source>
        <dbReference type="PROSITE" id="PS50109"/>
    </source>
</evidence>
<dbReference type="InterPro" id="IPR050398">
    <property type="entry name" value="HssS/ArlS-like"/>
</dbReference>
<evidence type="ECO:0000313" key="18">
    <source>
        <dbReference type="EMBL" id="NDL66760.1"/>
    </source>
</evidence>
<dbReference type="InterPro" id="IPR003594">
    <property type="entry name" value="HATPase_dom"/>
</dbReference>
<keyword evidence="8 15" id="KW-0812">Transmembrane</keyword>
<evidence type="ECO:0000256" key="3">
    <source>
        <dbReference type="ARBA" id="ARBA00004651"/>
    </source>
</evidence>
<dbReference type="SUPFAM" id="SSF55874">
    <property type="entry name" value="ATPase domain of HSP90 chaperone/DNA topoisomerase II/histidine kinase"/>
    <property type="match status" value="1"/>
</dbReference>
<dbReference type="Gene3D" id="6.10.340.10">
    <property type="match status" value="1"/>
</dbReference>
<dbReference type="SMART" id="SM00387">
    <property type="entry name" value="HATPase_c"/>
    <property type="match status" value="1"/>
</dbReference>
<dbReference type="CDD" id="cd06225">
    <property type="entry name" value="HAMP"/>
    <property type="match status" value="1"/>
</dbReference>
<evidence type="ECO:0000256" key="12">
    <source>
        <dbReference type="ARBA" id="ARBA00022989"/>
    </source>
</evidence>
<evidence type="ECO:0000313" key="19">
    <source>
        <dbReference type="Proteomes" id="UP000461585"/>
    </source>
</evidence>
<evidence type="ECO:0000256" key="9">
    <source>
        <dbReference type="ARBA" id="ARBA00022741"/>
    </source>
</evidence>
<dbReference type="GO" id="GO:0000155">
    <property type="term" value="F:phosphorelay sensor kinase activity"/>
    <property type="evidence" value="ECO:0007669"/>
    <property type="project" value="InterPro"/>
</dbReference>
<keyword evidence="11" id="KW-0067">ATP-binding</keyword>
<evidence type="ECO:0000259" key="17">
    <source>
        <dbReference type="PROSITE" id="PS50885"/>
    </source>
</evidence>
<dbReference type="Gene3D" id="3.30.565.10">
    <property type="entry name" value="Histidine kinase-like ATPase, C-terminal domain"/>
    <property type="match status" value="1"/>
</dbReference>
<accession>A0A7X5HUG2</accession>
<keyword evidence="19" id="KW-1185">Reference proteome</keyword>
<dbReference type="InterPro" id="IPR036890">
    <property type="entry name" value="HATPase_C_sf"/>
</dbReference>
<name>A0A7X5HUG2_9FIRM</name>
<organism evidence="18 19">
    <name type="scientific">Anaerotalea alkaliphila</name>
    <dbReference type="NCBI Taxonomy" id="2662126"/>
    <lineage>
        <taxon>Bacteria</taxon>
        <taxon>Bacillati</taxon>
        <taxon>Bacillota</taxon>
        <taxon>Clostridia</taxon>
        <taxon>Eubacteriales</taxon>
        <taxon>Anaerotalea</taxon>
    </lineage>
</organism>
<dbReference type="Pfam" id="PF02518">
    <property type="entry name" value="HATPase_c"/>
    <property type="match status" value="1"/>
</dbReference>
<dbReference type="PANTHER" id="PTHR45528">
    <property type="entry name" value="SENSOR HISTIDINE KINASE CPXA"/>
    <property type="match status" value="1"/>
</dbReference>
<comment type="caution">
    <text evidence="18">The sequence shown here is derived from an EMBL/GenBank/DDBJ whole genome shotgun (WGS) entry which is preliminary data.</text>
</comment>
<feature type="transmembrane region" description="Helical" evidence="15">
    <location>
        <begin position="9"/>
        <end position="29"/>
    </location>
</feature>
<proteinExistence type="predicted"/>
<dbReference type="SMART" id="SM00388">
    <property type="entry name" value="HisKA"/>
    <property type="match status" value="1"/>
</dbReference>
<dbReference type="PROSITE" id="PS50885">
    <property type="entry name" value="HAMP"/>
    <property type="match status" value="1"/>
</dbReference>
<dbReference type="PRINTS" id="PR00344">
    <property type="entry name" value="BCTRLSENSOR"/>
</dbReference>
<dbReference type="InterPro" id="IPR003661">
    <property type="entry name" value="HisK_dim/P_dom"/>
</dbReference>
<protein>
    <recommendedName>
        <fullName evidence="4">histidine kinase</fullName>
        <ecNumber evidence="4">2.7.13.3</ecNumber>
    </recommendedName>
</protein>
<dbReference type="Gene3D" id="1.10.287.130">
    <property type="match status" value="1"/>
</dbReference>